<dbReference type="Pfam" id="PF00133">
    <property type="entry name" value="tRNA-synt_1"/>
    <property type="match status" value="1"/>
</dbReference>
<evidence type="ECO:0000256" key="6">
    <source>
        <dbReference type="ARBA" id="ARBA00022840"/>
    </source>
</evidence>
<evidence type="ECO:0000256" key="11">
    <source>
        <dbReference type="RuleBase" id="RU363035"/>
    </source>
</evidence>
<evidence type="ECO:0000256" key="3">
    <source>
        <dbReference type="ARBA" id="ARBA00013164"/>
    </source>
</evidence>
<dbReference type="EMBL" id="JH818391">
    <property type="protein sequence ID" value="EKC28555.1"/>
    <property type="molecule type" value="Genomic_DNA"/>
</dbReference>
<dbReference type="InterPro" id="IPR009008">
    <property type="entry name" value="Val/Leu/Ile-tRNA-synth_edit"/>
</dbReference>
<dbReference type="InterPro" id="IPR025709">
    <property type="entry name" value="Leu_tRNA-synth_edit"/>
</dbReference>
<dbReference type="InterPro" id="IPR036918">
    <property type="entry name" value="Pyrv_Knase_C_sf"/>
</dbReference>
<organism evidence="13">
    <name type="scientific">Magallana gigas</name>
    <name type="common">Pacific oyster</name>
    <name type="synonym">Crassostrea gigas</name>
    <dbReference type="NCBI Taxonomy" id="29159"/>
    <lineage>
        <taxon>Eukaryota</taxon>
        <taxon>Metazoa</taxon>
        <taxon>Spiralia</taxon>
        <taxon>Lophotrochozoa</taxon>
        <taxon>Mollusca</taxon>
        <taxon>Bivalvia</taxon>
        <taxon>Autobranchia</taxon>
        <taxon>Pteriomorphia</taxon>
        <taxon>Ostreida</taxon>
        <taxon>Ostreoidea</taxon>
        <taxon>Ostreidae</taxon>
        <taxon>Magallana</taxon>
    </lineage>
</organism>
<evidence type="ECO:0000256" key="10">
    <source>
        <dbReference type="ARBA" id="ARBA00047469"/>
    </source>
</evidence>
<evidence type="ECO:0000256" key="8">
    <source>
        <dbReference type="ARBA" id="ARBA00023146"/>
    </source>
</evidence>
<name>K1QI96_MAGGI</name>
<dbReference type="Pfam" id="PF13603">
    <property type="entry name" value="tRNA-synt_1_2"/>
    <property type="match status" value="1"/>
</dbReference>
<dbReference type="InterPro" id="IPR002300">
    <property type="entry name" value="aa-tRNA-synth_Ia"/>
</dbReference>
<comment type="catalytic activity">
    <reaction evidence="10">
        <text>tRNA(Leu) + L-leucine + ATP = L-leucyl-tRNA(Leu) + AMP + diphosphate</text>
        <dbReference type="Rhea" id="RHEA:11688"/>
        <dbReference type="Rhea" id="RHEA-COMP:9613"/>
        <dbReference type="Rhea" id="RHEA-COMP:9622"/>
        <dbReference type="ChEBI" id="CHEBI:30616"/>
        <dbReference type="ChEBI" id="CHEBI:33019"/>
        <dbReference type="ChEBI" id="CHEBI:57427"/>
        <dbReference type="ChEBI" id="CHEBI:78442"/>
        <dbReference type="ChEBI" id="CHEBI:78494"/>
        <dbReference type="ChEBI" id="CHEBI:456215"/>
        <dbReference type="EC" id="6.1.1.4"/>
    </reaction>
</comment>
<dbReference type="Pfam" id="PF09334">
    <property type="entry name" value="tRNA-synt_1g"/>
    <property type="match status" value="1"/>
</dbReference>
<dbReference type="InterPro" id="IPR015413">
    <property type="entry name" value="Methionyl/Leucyl_tRNA_Synth"/>
</dbReference>
<dbReference type="GO" id="GO:0005524">
    <property type="term" value="F:ATP binding"/>
    <property type="evidence" value="ECO:0007669"/>
    <property type="project" value="UniProtKB-KW"/>
</dbReference>
<evidence type="ECO:0000259" key="12">
    <source>
        <dbReference type="SMART" id="SM00852"/>
    </source>
</evidence>
<dbReference type="CDD" id="cd00812">
    <property type="entry name" value="LeuRS_core"/>
    <property type="match status" value="1"/>
</dbReference>
<dbReference type="InterPro" id="IPR015793">
    <property type="entry name" value="Pyrv_Knase_brl"/>
</dbReference>
<dbReference type="SUPFAM" id="SSF51621">
    <property type="entry name" value="Phosphoenolpyruvate/pyruvate domain"/>
    <property type="match status" value="1"/>
</dbReference>
<dbReference type="Gene3D" id="1.10.730.10">
    <property type="entry name" value="Isoleucyl-tRNA Synthetase, Domain 1"/>
    <property type="match status" value="1"/>
</dbReference>
<dbReference type="InterPro" id="IPR015813">
    <property type="entry name" value="Pyrv/PenolPyrv_kinase-like_dom"/>
</dbReference>
<dbReference type="Gene3D" id="3.40.50.620">
    <property type="entry name" value="HUPs"/>
    <property type="match status" value="2"/>
</dbReference>
<dbReference type="SUPFAM" id="SSF52374">
    <property type="entry name" value="Nucleotidylyl transferase"/>
    <property type="match status" value="1"/>
</dbReference>
<dbReference type="InterPro" id="IPR001412">
    <property type="entry name" value="aa-tRNA-synth_I_CS"/>
</dbReference>
<dbReference type="PROSITE" id="PS00178">
    <property type="entry name" value="AA_TRNA_LIGASE_I"/>
    <property type="match status" value="1"/>
</dbReference>
<dbReference type="Pfam" id="PF00994">
    <property type="entry name" value="MoCF_biosynth"/>
    <property type="match status" value="1"/>
</dbReference>
<dbReference type="HAMAP" id="MF_00049_B">
    <property type="entry name" value="Leu_tRNA_synth_B"/>
    <property type="match status" value="1"/>
</dbReference>
<evidence type="ECO:0000256" key="9">
    <source>
        <dbReference type="ARBA" id="ARBA00030520"/>
    </source>
</evidence>
<dbReference type="NCBIfam" id="TIGR00396">
    <property type="entry name" value="leuS_bact"/>
    <property type="match status" value="1"/>
</dbReference>
<dbReference type="EC" id="6.1.1.4" evidence="3"/>
<dbReference type="SUPFAM" id="SSF53218">
    <property type="entry name" value="Molybdenum cofactor biosynthesis proteins"/>
    <property type="match status" value="1"/>
</dbReference>
<evidence type="ECO:0000313" key="13">
    <source>
        <dbReference type="EMBL" id="EKC28555.1"/>
    </source>
</evidence>
<keyword evidence="6 11" id="KW-0067">ATP-binding</keyword>
<dbReference type="SMART" id="SM00852">
    <property type="entry name" value="MoCF_biosynth"/>
    <property type="match status" value="1"/>
</dbReference>
<dbReference type="GO" id="GO:0000287">
    <property type="term" value="F:magnesium ion binding"/>
    <property type="evidence" value="ECO:0007669"/>
    <property type="project" value="InterPro"/>
</dbReference>
<dbReference type="GO" id="GO:0006429">
    <property type="term" value="P:leucyl-tRNA aminoacylation"/>
    <property type="evidence" value="ECO:0007669"/>
    <property type="project" value="InterPro"/>
</dbReference>
<dbReference type="FunFam" id="1.10.730.10:FF:000002">
    <property type="entry name" value="Leucine--tRNA ligase"/>
    <property type="match status" value="1"/>
</dbReference>
<dbReference type="Pfam" id="PF00224">
    <property type="entry name" value="PK"/>
    <property type="match status" value="1"/>
</dbReference>
<dbReference type="InParanoid" id="K1QI96"/>
<protein>
    <recommendedName>
        <fullName evidence="3">leucine--tRNA ligase</fullName>
        <ecNumber evidence="3">6.1.1.4</ecNumber>
    </recommendedName>
    <alternativeName>
        <fullName evidence="9">Leucyl-tRNA synthetase</fullName>
    </alternativeName>
</protein>
<dbReference type="PANTHER" id="PTHR43740:SF2">
    <property type="entry name" value="LEUCINE--TRNA LIGASE, MITOCHONDRIAL"/>
    <property type="match status" value="1"/>
</dbReference>
<keyword evidence="8 11" id="KW-0030">Aminoacyl-tRNA synthetase</keyword>
<keyword evidence="5 11" id="KW-0547">Nucleotide-binding</keyword>
<dbReference type="SUPFAM" id="SSF50677">
    <property type="entry name" value="ValRS/IleRS/LeuRS editing domain"/>
    <property type="match status" value="1"/>
</dbReference>
<dbReference type="PRINTS" id="PR00985">
    <property type="entry name" value="TRNASYNTHLEU"/>
</dbReference>
<dbReference type="HOGENOM" id="CLU_004427_0_0_1"/>
<evidence type="ECO:0000256" key="7">
    <source>
        <dbReference type="ARBA" id="ARBA00022917"/>
    </source>
</evidence>
<dbReference type="FunFam" id="3.40.50.620:FF:000003">
    <property type="entry name" value="Leucine--tRNA ligase"/>
    <property type="match status" value="1"/>
</dbReference>
<keyword evidence="4 11" id="KW-0436">Ligase</keyword>
<dbReference type="Gene3D" id="3.40.980.10">
    <property type="entry name" value="MoaB/Mog-like domain"/>
    <property type="match status" value="1"/>
</dbReference>
<dbReference type="Pfam" id="PF08264">
    <property type="entry name" value="Anticodon_1"/>
    <property type="match status" value="1"/>
</dbReference>
<dbReference type="InterPro" id="IPR014729">
    <property type="entry name" value="Rossmann-like_a/b/a_fold"/>
</dbReference>
<dbReference type="InterPro" id="IPR013155">
    <property type="entry name" value="M/V/L/I-tRNA-synth_anticd-bd"/>
</dbReference>
<dbReference type="GO" id="GO:0004823">
    <property type="term" value="F:leucine-tRNA ligase activity"/>
    <property type="evidence" value="ECO:0007669"/>
    <property type="project" value="UniProtKB-EC"/>
</dbReference>
<dbReference type="GO" id="GO:0030955">
    <property type="term" value="F:potassium ion binding"/>
    <property type="evidence" value="ECO:0007669"/>
    <property type="project" value="InterPro"/>
</dbReference>
<dbReference type="GO" id="GO:0002161">
    <property type="term" value="F:aminoacyl-tRNA deacylase activity"/>
    <property type="evidence" value="ECO:0007669"/>
    <property type="project" value="InterPro"/>
</dbReference>
<evidence type="ECO:0000256" key="2">
    <source>
        <dbReference type="ARBA" id="ARBA00007589"/>
    </source>
</evidence>
<sequence length="1451" mass="165332">MHWIAASFIRSSKDVEEIRMYMKKKGKQLPIISKIETFSAIQNIDEIVEASEGIMIARGDLGMEFDYEEIPLLQDLIISKATEKGKVVIVATQMLESMLENTVPKRAEVTDIALAAREKVDAVMLSAETAAGKYPLEAFKVMARVIEKNEESAHYRRFRKVKTDSPISSICQSALYLSSICGARYLVCISESGMSPAIIAANRSSIISVVTTENEEILARCRLYYSIYPIVIKRQKLHTKEIRLIIDLMKKRKMVQVGDNLVIVFSLPYEDKKDLTTNTVTNVVIFKQAGYPVAKQVTIPDDKKIIKQTILDNQDKVLVMCGGLGSTKDDVTIEAAALALNKQIVNDPKHLAVLKDIQKKRKLNEKLDVGDVLLRQARKPSGAFVQSHRYGTAPFIALKRPLKKKDFGWIYFLAGVPRECLGVAKDFLLPHLKKQFSSQFLASSQLVVVGVSEVVVEKLIEKFLDETKQEKYRQVAASYLPQGGRELFLSLSAPDKNLIFMPMQENHYNFSEIEKKWRKHYEQKRPFRFIGDLENEKSPNKENASNKEKFYCLEMFPYPSGRLHMGHLRNYTVGDVIARLKRAKGFDVLHPIGWDAFGLPAENAAMEKKTHPAKWTASNIDVMRQQIKLLGFSYDFDREISTASEDYYRWGQWIFLKLHEKGLVYRKEAWVNWDPVDKTVLANEQVGEGGIAWRSKAVVVRKKIEQWYIKTTAYAKELYDDLDKLKGWGENVKNMQRNWIGKSTGAVLYFSYGKERFPVFTTRPDTIYGATFMAIAFDHENLDHYLNLSDAKKKELATFLEECKSINQKEDYEKKGFFTGSHIKNPITEEQVPLYVANFVLSDYGTGLVMGCPAHDQRDYEFAKKYGIEIRTVVKAVAAADKEVEKQAEGKKAYDGSGIMVNSPLIDGLEIKQAIKKIIEVVKKEGKGHGETNYRLKDWLISRQRYWGNPIPVLWESKAGGPNAHAPTATKEDSTQEDLDNLDKKGFRYHLVKEEDLPVRLPTDFDFNNVSNPLKNLKEFAEVKKDGKTFFRESDTMDTFTCSAWYFLRFLDAHNDKKPFSEKIAKRWMPVDQYIGGIEHACMHLLYARFFYKALRDMGLVKGDEPFANLLSQGMVLAKSYFSKQALRYFAPDELGKDKSRCPVTGGEIISRVEAMSKSKKNGVDPTDVVKKYGADATRLAILFAAPIERDMEWDEKTIEGCQRFLNKAFKMAEQLKEKAKELGLELPLKLDFESVDAHSHQRPLGIKFIRQTAIMTHKVEGDIERSQFNTPISAMMIFLNETQPLAEKIDDHADLELALCGFYSFLISLNLYCPFSSEEMNKQLFGDRPLYDARWKRYSAALLKDQFITIAVQVNGKLRSTIEIEQTEGTDQSKGISGDKFLAAKSEEMKAAEKKKSAVEVAQKKGMDDDGKKFIIEQCQKQENVAKFLEGKTIVKTIYVPEKLVNFVVK</sequence>
<dbReference type="PROSITE" id="PS00110">
    <property type="entry name" value="PYRUVATE_KINASE"/>
    <property type="match status" value="1"/>
</dbReference>
<dbReference type="InterPro" id="IPR036425">
    <property type="entry name" value="MoaB/Mog-like_dom_sf"/>
</dbReference>
<evidence type="ECO:0000256" key="4">
    <source>
        <dbReference type="ARBA" id="ARBA00022598"/>
    </source>
</evidence>
<dbReference type="Gene3D" id="3.10.20.590">
    <property type="match status" value="1"/>
</dbReference>
<gene>
    <name evidence="13" type="ORF">CGI_10002204</name>
</gene>
<feature type="domain" description="MoaB/Mog" evidence="12">
    <location>
        <begin position="253"/>
        <end position="434"/>
    </location>
</feature>
<keyword evidence="7 11" id="KW-0648">Protein biosynthesis</keyword>
<dbReference type="GO" id="GO:0004743">
    <property type="term" value="F:pyruvate kinase activity"/>
    <property type="evidence" value="ECO:0007669"/>
    <property type="project" value="InterPro"/>
</dbReference>
<dbReference type="InterPro" id="IPR018209">
    <property type="entry name" value="Pyrv_Knase_AS"/>
</dbReference>
<dbReference type="InterPro" id="IPR040442">
    <property type="entry name" value="Pyrv_kinase-like_dom_sf"/>
</dbReference>
<dbReference type="SUPFAM" id="SSF47323">
    <property type="entry name" value="Anticodon-binding domain of a subclass of class I aminoacyl-tRNA synthetases"/>
    <property type="match status" value="1"/>
</dbReference>
<proteinExistence type="inferred from homology"/>
<dbReference type="Gene3D" id="3.40.1380.20">
    <property type="entry name" value="Pyruvate kinase, C-terminal domain"/>
    <property type="match status" value="1"/>
</dbReference>
<dbReference type="InterPro" id="IPR001453">
    <property type="entry name" value="MoaB/Mog_dom"/>
</dbReference>
<reference evidence="13" key="1">
    <citation type="journal article" date="2012" name="Nature">
        <title>The oyster genome reveals stress adaptation and complexity of shell formation.</title>
        <authorList>
            <person name="Zhang G."/>
            <person name="Fang X."/>
            <person name="Guo X."/>
            <person name="Li L."/>
            <person name="Luo R."/>
            <person name="Xu F."/>
            <person name="Yang P."/>
            <person name="Zhang L."/>
            <person name="Wang X."/>
            <person name="Qi H."/>
            <person name="Xiong Z."/>
            <person name="Que H."/>
            <person name="Xie Y."/>
            <person name="Holland P.W."/>
            <person name="Paps J."/>
            <person name="Zhu Y."/>
            <person name="Wu F."/>
            <person name="Chen Y."/>
            <person name="Wang J."/>
            <person name="Peng C."/>
            <person name="Meng J."/>
            <person name="Yang L."/>
            <person name="Liu J."/>
            <person name="Wen B."/>
            <person name="Zhang N."/>
            <person name="Huang Z."/>
            <person name="Zhu Q."/>
            <person name="Feng Y."/>
            <person name="Mount A."/>
            <person name="Hedgecock D."/>
            <person name="Xu Z."/>
            <person name="Liu Y."/>
            <person name="Domazet-Loso T."/>
            <person name="Du Y."/>
            <person name="Sun X."/>
            <person name="Zhang S."/>
            <person name="Liu B."/>
            <person name="Cheng P."/>
            <person name="Jiang X."/>
            <person name="Li J."/>
            <person name="Fan D."/>
            <person name="Wang W."/>
            <person name="Fu W."/>
            <person name="Wang T."/>
            <person name="Wang B."/>
            <person name="Zhang J."/>
            <person name="Peng Z."/>
            <person name="Li Y."/>
            <person name="Li N."/>
            <person name="Wang J."/>
            <person name="Chen M."/>
            <person name="He Y."/>
            <person name="Tan F."/>
            <person name="Song X."/>
            <person name="Zheng Q."/>
            <person name="Huang R."/>
            <person name="Yang H."/>
            <person name="Du X."/>
            <person name="Chen L."/>
            <person name="Yang M."/>
            <person name="Gaffney P.M."/>
            <person name="Wang S."/>
            <person name="Luo L."/>
            <person name="She Z."/>
            <person name="Ming Y."/>
            <person name="Huang W."/>
            <person name="Zhang S."/>
            <person name="Huang B."/>
            <person name="Zhang Y."/>
            <person name="Qu T."/>
            <person name="Ni P."/>
            <person name="Miao G."/>
            <person name="Wang J."/>
            <person name="Wang Q."/>
            <person name="Steinberg C.E."/>
            <person name="Wang H."/>
            <person name="Li N."/>
            <person name="Qian L."/>
            <person name="Zhang G."/>
            <person name="Li Y."/>
            <person name="Yang H."/>
            <person name="Liu X."/>
            <person name="Wang J."/>
            <person name="Yin Y."/>
            <person name="Wang J."/>
        </authorList>
    </citation>
    <scope>NUCLEOTIDE SEQUENCE [LARGE SCALE GENOMIC DNA]</scope>
    <source>
        <strain evidence="13">05x7-T-G4-1.051#20</strain>
    </source>
</reference>
<dbReference type="InterPro" id="IPR002302">
    <property type="entry name" value="Leu-tRNA-ligase"/>
</dbReference>
<dbReference type="PANTHER" id="PTHR43740">
    <property type="entry name" value="LEUCYL-TRNA SYNTHETASE"/>
    <property type="match status" value="1"/>
</dbReference>
<dbReference type="GO" id="GO:0005829">
    <property type="term" value="C:cytosol"/>
    <property type="evidence" value="ECO:0007669"/>
    <property type="project" value="TreeGrafter"/>
</dbReference>
<evidence type="ECO:0000256" key="5">
    <source>
        <dbReference type="ARBA" id="ARBA00022741"/>
    </source>
</evidence>
<dbReference type="InterPro" id="IPR009080">
    <property type="entry name" value="tRNAsynth_Ia_anticodon-bd"/>
</dbReference>
<comment type="similarity">
    <text evidence="2">In the N-terminal section; belongs to the MoaB/Mog family.</text>
</comment>
<dbReference type="SUPFAM" id="SSF52935">
    <property type="entry name" value="PK C-terminal domain-like"/>
    <property type="match status" value="1"/>
</dbReference>
<dbReference type="Gene3D" id="3.20.20.60">
    <property type="entry name" value="Phosphoenolpyruvate-binding domains"/>
    <property type="match status" value="1"/>
</dbReference>
<comment type="similarity">
    <text evidence="1 11">Belongs to the class-I aminoacyl-tRNA synthetase family.</text>
</comment>
<evidence type="ECO:0000256" key="1">
    <source>
        <dbReference type="ARBA" id="ARBA00005594"/>
    </source>
</evidence>
<accession>K1QI96</accession>